<keyword evidence="3" id="KW-0732">Signal</keyword>
<accession>A0A660LD28</accession>
<evidence type="ECO:0000313" key="5">
    <source>
        <dbReference type="Proteomes" id="UP000278962"/>
    </source>
</evidence>
<feature type="transmembrane region" description="Helical" evidence="2">
    <location>
        <begin position="270"/>
        <end position="297"/>
    </location>
</feature>
<evidence type="ECO:0000256" key="3">
    <source>
        <dbReference type="SAM" id="SignalP"/>
    </source>
</evidence>
<feature type="compositionally biased region" description="Polar residues" evidence="1">
    <location>
        <begin position="450"/>
        <end position="461"/>
    </location>
</feature>
<dbReference type="AlphaFoldDB" id="A0A660LD28"/>
<reference evidence="4 5" key="1">
    <citation type="submission" date="2018-10" db="EMBL/GenBank/DDBJ databases">
        <title>Genomic Encyclopedia of Archaeal and Bacterial Type Strains, Phase II (KMG-II): from individual species to whole genera.</title>
        <authorList>
            <person name="Goeker M."/>
        </authorList>
    </citation>
    <scope>NUCLEOTIDE SEQUENCE [LARGE SCALE GENOMIC DNA]</scope>
    <source>
        <strain evidence="4 5">DSM 14954</strain>
    </source>
</reference>
<keyword evidence="2" id="KW-1133">Transmembrane helix</keyword>
<sequence>MSVRGRAASAAALSGGLLLLAAIAPASAHAADLFPVDDWLGDGIKKAGEVVLGPLKLGVEEIARLIATVVGALADLLVPKSFVRAGIDGVRWLVALPPVGAPVDNRGLATSVRMPHLLELRQTLTWIGVTLLPLGLVISAGRAMLAPTVDGEGPIELVARALAAGAALLVYDWAWGVLVRLVRLLTDALLALPWVDDGIERMLETLLIGGGAGTVVAAEFVVPLLIAVAGGALLGLLLVHVGLEVVTALVYALGGLVLGLSGTQLGRRLLAGWLIAVTAVVVLPLLWTVVFVTGAALMLDAGPAGGSGFGGFVAQLFNVAAALAVFWLAIKLALGVFRQASTAVTGLAAAPVGGAAGAHALRGPSSSQGSAGRAGAIARNATPAGLARFSQSLRSGLRAGGMAATLPVRRPVVAGRAAAHGVRHPIQSTHEVAGRLRSALNTRGHAAGRASQSRSDSQSTAGAPPARRSDPRRRSRTAGTARRETGRRPRTGDRSASTASKTAAQTGQQRSPRATEPSVRIAGSPPWWWGRPRQIRGTNKRGGNG</sequence>
<feature type="compositionally biased region" description="Basic and acidic residues" evidence="1">
    <location>
        <begin position="481"/>
        <end position="493"/>
    </location>
</feature>
<comment type="caution">
    <text evidence="4">The sequence shown here is derived from an EMBL/GenBank/DDBJ whole genome shotgun (WGS) entry which is preliminary data.</text>
</comment>
<feature type="signal peptide" evidence="3">
    <location>
        <begin position="1"/>
        <end position="30"/>
    </location>
</feature>
<keyword evidence="2" id="KW-0812">Transmembrane</keyword>
<dbReference type="EMBL" id="RBIL01000001">
    <property type="protein sequence ID" value="RKQ92968.1"/>
    <property type="molecule type" value="Genomic_DNA"/>
</dbReference>
<dbReference type="Proteomes" id="UP000278962">
    <property type="component" value="Unassembled WGS sequence"/>
</dbReference>
<feature type="transmembrane region" description="Helical" evidence="2">
    <location>
        <begin position="157"/>
        <end position="182"/>
    </location>
</feature>
<evidence type="ECO:0000256" key="1">
    <source>
        <dbReference type="SAM" id="MobiDB-lite"/>
    </source>
</evidence>
<feature type="chain" id="PRO_5024900425" description="TrbL/VirB6 plasmid conjugal transfer protein" evidence="3">
    <location>
        <begin position="31"/>
        <end position="545"/>
    </location>
</feature>
<feature type="compositionally biased region" description="Low complexity" evidence="1">
    <location>
        <begin position="494"/>
        <end position="509"/>
    </location>
</feature>
<keyword evidence="2" id="KW-0472">Membrane</keyword>
<organism evidence="4 5">
    <name type="scientific">Solirubrobacter pauli</name>
    <dbReference type="NCBI Taxonomy" id="166793"/>
    <lineage>
        <taxon>Bacteria</taxon>
        <taxon>Bacillati</taxon>
        <taxon>Actinomycetota</taxon>
        <taxon>Thermoleophilia</taxon>
        <taxon>Solirubrobacterales</taxon>
        <taxon>Solirubrobacteraceae</taxon>
        <taxon>Solirubrobacter</taxon>
    </lineage>
</organism>
<feature type="transmembrane region" description="Helical" evidence="2">
    <location>
        <begin position="123"/>
        <end position="145"/>
    </location>
</feature>
<protein>
    <recommendedName>
        <fullName evidence="6">TrbL/VirB6 plasmid conjugal transfer protein</fullName>
    </recommendedName>
</protein>
<keyword evidence="5" id="KW-1185">Reference proteome</keyword>
<gene>
    <name evidence="4" type="ORF">C8N24_2825</name>
</gene>
<proteinExistence type="predicted"/>
<feature type="region of interest" description="Disordered" evidence="1">
    <location>
        <begin position="441"/>
        <end position="545"/>
    </location>
</feature>
<feature type="transmembrane region" description="Helical" evidence="2">
    <location>
        <begin position="309"/>
        <end position="330"/>
    </location>
</feature>
<evidence type="ECO:0008006" key="6">
    <source>
        <dbReference type="Google" id="ProtNLM"/>
    </source>
</evidence>
<evidence type="ECO:0000256" key="2">
    <source>
        <dbReference type="SAM" id="Phobius"/>
    </source>
</evidence>
<name>A0A660LD28_9ACTN</name>
<evidence type="ECO:0000313" key="4">
    <source>
        <dbReference type="EMBL" id="RKQ92968.1"/>
    </source>
</evidence>
<feature type="transmembrane region" description="Helical" evidence="2">
    <location>
        <begin position="203"/>
        <end position="226"/>
    </location>
</feature>
<feature type="transmembrane region" description="Helical" evidence="2">
    <location>
        <begin position="232"/>
        <end position="258"/>
    </location>
</feature>